<dbReference type="RefSeq" id="WP_075086456.1">
    <property type="nucleotide sequence ID" value="NZ_CP042912.1"/>
</dbReference>
<proteinExistence type="predicted"/>
<dbReference type="EMBL" id="CP042912">
    <property type="protein sequence ID" value="QEG22530.1"/>
    <property type="molecule type" value="Genomic_DNA"/>
</dbReference>
<feature type="region of interest" description="Disordered" evidence="1">
    <location>
        <begin position="170"/>
        <end position="308"/>
    </location>
</feature>
<feature type="compositionally biased region" description="Polar residues" evidence="1">
    <location>
        <begin position="251"/>
        <end position="269"/>
    </location>
</feature>
<dbReference type="STRING" id="980251.GCA_001642875_04784"/>
<sequence precursor="true">MTHPARKFFVTIFVTFAVAYLASIASAAWQDKDTPAEDAPAVAKAKKDESIEDQQQRILGSYAELEQKFLALRDFEIDNNPARAKLLRRAYELSQEQGTTEGMKRILAMLSTGDLRDAEVSQKKVLDDLKGLLTLLQSEDRGKRIQDELKRNQEYLKEVERLLRIQKSLRGETEGKGDTPRISKSQKQAAERAKKLDEKIRENEERSADESDSPESDSSDSEGAKGKRPNDGGKGNEDADRKGKGKEQGNAKGQPQPQEGNPSDAGSSENDAEQKSAEQEMNPVRRRVAAAEKRMRAAKKKLDQAKRDESIKDMNEAIRELEAAKKELEEILRQLREEEVERSLSMLEGRFRKMMEREIKVRDQTKSLNAVVPEQRLADFEIKAGKLSAEQRSIATEASRALLLLREDGSSIAFPQTVEEMKLDMEQVASRLSASKVGEMTIEIENDVIETLGNLIEALAQAQKENEAKRKNQGKGQPGSGQPGDSSLVGKIAEIKMLRALQDRIYRRHTRYAKMLDDPNDPIGPTDNPDIRSALRRLTAKQKQLTEITKEIVESMSE</sequence>
<feature type="region of interest" description="Disordered" evidence="1">
    <location>
        <begin position="463"/>
        <end position="487"/>
    </location>
</feature>
<organism evidence="3 4">
    <name type="scientific">Mariniblastus fucicola</name>
    <dbReference type="NCBI Taxonomy" id="980251"/>
    <lineage>
        <taxon>Bacteria</taxon>
        <taxon>Pseudomonadati</taxon>
        <taxon>Planctomycetota</taxon>
        <taxon>Planctomycetia</taxon>
        <taxon>Pirellulales</taxon>
        <taxon>Pirellulaceae</taxon>
        <taxon>Mariniblastus</taxon>
    </lineage>
</organism>
<evidence type="ECO:0008006" key="5">
    <source>
        <dbReference type="Google" id="ProtNLM"/>
    </source>
</evidence>
<feature type="compositionally biased region" description="Basic and acidic residues" evidence="1">
    <location>
        <begin position="222"/>
        <end position="249"/>
    </location>
</feature>
<gene>
    <name evidence="3" type="ORF">MFFC18_24110</name>
</gene>
<keyword evidence="2" id="KW-0732">Signal</keyword>
<feature type="signal peptide" evidence="2">
    <location>
        <begin position="1"/>
        <end position="27"/>
    </location>
</feature>
<keyword evidence="4" id="KW-1185">Reference proteome</keyword>
<evidence type="ECO:0000313" key="4">
    <source>
        <dbReference type="Proteomes" id="UP000322214"/>
    </source>
</evidence>
<name>A0A5B9PBV2_9BACT</name>
<feature type="compositionally biased region" description="Basic and acidic residues" evidence="1">
    <location>
        <begin position="189"/>
        <end position="209"/>
    </location>
</feature>
<dbReference type="Proteomes" id="UP000322214">
    <property type="component" value="Chromosome"/>
</dbReference>
<feature type="compositionally biased region" description="Acidic residues" evidence="1">
    <location>
        <begin position="210"/>
        <end position="220"/>
    </location>
</feature>
<reference evidence="3 4" key="1">
    <citation type="submission" date="2019-08" db="EMBL/GenBank/DDBJ databases">
        <title>Deep-cultivation of Planctomycetes and their phenomic and genomic characterization uncovers novel biology.</title>
        <authorList>
            <person name="Wiegand S."/>
            <person name="Jogler M."/>
            <person name="Boedeker C."/>
            <person name="Pinto D."/>
            <person name="Vollmers J."/>
            <person name="Rivas-Marin E."/>
            <person name="Kohn T."/>
            <person name="Peeters S.H."/>
            <person name="Heuer A."/>
            <person name="Rast P."/>
            <person name="Oberbeckmann S."/>
            <person name="Bunk B."/>
            <person name="Jeske O."/>
            <person name="Meyerdierks A."/>
            <person name="Storesund J.E."/>
            <person name="Kallscheuer N."/>
            <person name="Luecker S."/>
            <person name="Lage O.M."/>
            <person name="Pohl T."/>
            <person name="Merkel B.J."/>
            <person name="Hornburger P."/>
            <person name="Mueller R.-W."/>
            <person name="Bruemmer F."/>
            <person name="Labrenz M."/>
            <person name="Spormann A.M."/>
            <person name="Op den Camp H."/>
            <person name="Overmann J."/>
            <person name="Amann R."/>
            <person name="Jetten M.S.M."/>
            <person name="Mascher T."/>
            <person name="Medema M.H."/>
            <person name="Devos D.P."/>
            <person name="Kaster A.-K."/>
            <person name="Ovreas L."/>
            <person name="Rohde M."/>
            <person name="Galperin M.Y."/>
            <person name="Jogler C."/>
        </authorList>
    </citation>
    <scope>NUCLEOTIDE SEQUENCE [LARGE SCALE GENOMIC DNA]</scope>
    <source>
        <strain evidence="3 4">FC18</strain>
    </source>
</reference>
<dbReference type="AlphaFoldDB" id="A0A5B9PBV2"/>
<evidence type="ECO:0000313" key="3">
    <source>
        <dbReference type="EMBL" id="QEG22530.1"/>
    </source>
</evidence>
<evidence type="ECO:0000256" key="1">
    <source>
        <dbReference type="SAM" id="MobiDB-lite"/>
    </source>
</evidence>
<feature type="chain" id="PRO_5023087673" description="Chromosome partition protein Smc" evidence="2">
    <location>
        <begin position="28"/>
        <end position="558"/>
    </location>
</feature>
<accession>A0A5B9PBV2</accession>
<evidence type="ECO:0000256" key="2">
    <source>
        <dbReference type="SAM" id="SignalP"/>
    </source>
</evidence>
<protein>
    <recommendedName>
        <fullName evidence="5">Chromosome partition protein Smc</fullName>
    </recommendedName>
</protein>
<feature type="compositionally biased region" description="Basic and acidic residues" evidence="1">
    <location>
        <begin position="170"/>
        <end position="181"/>
    </location>
</feature>
<dbReference type="KEGG" id="mff:MFFC18_24110"/>
<dbReference type="OrthoDB" id="258964at2"/>
<feature type="compositionally biased region" description="Basic and acidic residues" evidence="1">
    <location>
        <begin position="289"/>
        <end position="308"/>
    </location>
</feature>